<dbReference type="RefSeq" id="WP_148957225.1">
    <property type="nucleotide sequence ID" value="NZ_QSND01000002.1"/>
</dbReference>
<comment type="caution">
    <text evidence="1">The sequence shown here is derived from an EMBL/GenBank/DDBJ whole genome shotgun (WGS) entry which is preliminary data.</text>
</comment>
<protein>
    <submittedName>
        <fullName evidence="1">Uncharacterized protein</fullName>
    </submittedName>
</protein>
<accession>A0A5M8RV13</accession>
<reference evidence="1 2" key="1">
    <citation type="submission" date="2018-08" db="EMBL/GenBank/DDBJ databases">
        <title>Bacillus phenotypic plasticity.</title>
        <authorList>
            <person name="Hurtado E."/>
        </authorList>
    </citation>
    <scope>NUCLEOTIDE SEQUENCE [LARGE SCALE GENOMIC DNA]</scope>
    <source>
        <strain evidence="1 2">427</strain>
    </source>
</reference>
<organism evidence="1 2">
    <name type="scientific">Bacillus swezeyi</name>
    <dbReference type="NCBI Taxonomy" id="1925020"/>
    <lineage>
        <taxon>Bacteria</taxon>
        <taxon>Bacillati</taxon>
        <taxon>Bacillota</taxon>
        <taxon>Bacilli</taxon>
        <taxon>Bacillales</taxon>
        <taxon>Bacillaceae</taxon>
        <taxon>Bacillus</taxon>
    </lineage>
</organism>
<dbReference type="AlphaFoldDB" id="A0A5M8RV13"/>
<dbReference type="EMBL" id="QSND01000002">
    <property type="protein sequence ID" value="KAA6451338.1"/>
    <property type="molecule type" value="Genomic_DNA"/>
</dbReference>
<sequence>MEEPFKHEDFKREYKKYIRQLVNADLAAAGKAEVRLKEEDQKIDLNIIEDFDKWNDHALRMYSRKEALVEEYASQKKDLKVDSKMAEQSFNRLLGTLINLDRNHSDRFVKKELSAMHLMNENQKLASKQMFLEADR</sequence>
<gene>
    <name evidence="1" type="ORF">DX927_11220</name>
</gene>
<dbReference type="Proteomes" id="UP000324326">
    <property type="component" value="Unassembled WGS sequence"/>
</dbReference>
<proteinExistence type="predicted"/>
<evidence type="ECO:0000313" key="1">
    <source>
        <dbReference type="EMBL" id="KAA6451338.1"/>
    </source>
</evidence>
<name>A0A5M8RV13_9BACI</name>
<evidence type="ECO:0000313" key="2">
    <source>
        <dbReference type="Proteomes" id="UP000324326"/>
    </source>
</evidence>